<comment type="caution">
    <text evidence="2">The sequence shown here is derived from an EMBL/GenBank/DDBJ whole genome shotgun (WGS) entry which is preliminary data.</text>
</comment>
<reference evidence="2 3" key="1">
    <citation type="submission" date="2018-03" db="EMBL/GenBank/DDBJ databases">
        <title>Draft genome sequence of the first documented clinical Siccibacter turicensis isolate in Austria.</title>
        <authorList>
            <person name="Lepuschitz S."/>
            <person name="Pekard-Amenitsch S."/>
            <person name="Haunold R."/>
            <person name="Schill S."/>
            <person name="Mach R."/>
            <person name="Allerberger F."/>
            <person name="Ruppitsch W."/>
            <person name="Forsythe S.J."/>
        </authorList>
    </citation>
    <scope>NUCLEOTIDE SEQUENCE [LARGE SCALE GENOMIC DNA]</scope>
    <source>
        <strain evidence="2 3">6100069499-17</strain>
    </source>
</reference>
<gene>
    <name evidence="2" type="primary">cas5e</name>
    <name evidence="2" type="ORF">C7G83_00750</name>
</gene>
<dbReference type="Pfam" id="PF09704">
    <property type="entry name" value="Cas_Cas5d"/>
    <property type="match status" value="1"/>
</dbReference>
<dbReference type="EMBL" id="PYEP01000001">
    <property type="protein sequence ID" value="PSN09317.1"/>
    <property type="molecule type" value="Genomic_DNA"/>
</dbReference>
<dbReference type="InterPro" id="IPR010147">
    <property type="entry name" value="CRISPR-assoc_prot_CasD"/>
</dbReference>
<dbReference type="RefSeq" id="WP_106875876.1">
    <property type="nucleotide sequence ID" value="NZ_PYEP01000001.1"/>
</dbReference>
<name>A0A2P8VP21_9ENTR</name>
<dbReference type="Gene3D" id="3.30.70.2660">
    <property type="match status" value="1"/>
</dbReference>
<dbReference type="GO" id="GO:0043571">
    <property type="term" value="P:maintenance of CRISPR repeat elements"/>
    <property type="evidence" value="ECO:0007669"/>
    <property type="project" value="InterPro"/>
</dbReference>
<dbReference type="InterPro" id="IPR013422">
    <property type="entry name" value="CRISPR-assoc_prot_Cas5_N"/>
</dbReference>
<sequence>MSRYLVFQLYGPMASWGEPAIGETRHSSALPGRGALLGLLGAALGIRRDDDAALSAFNAGYQFILCAGGKPAWARDYHTVQVPRAARNQRDFTRREELRDPLRVETIISRRDYYSDGYWLVAVVALPGAPYPLEAIQAALTSPVFTLWLGRKSHPMGLPLCPQLFSGQANEAMLAAQAFYRQKLTQLGGRLSTLGQFQPRCWWEGEHDGLVEDEVSIRRDSPLSRRRWQFGPRMVKQGVLKEQATCTCQK</sequence>
<proteinExistence type="predicted"/>
<evidence type="ECO:0000313" key="2">
    <source>
        <dbReference type="EMBL" id="PSN09317.1"/>
    </source>
</evidence>
<organism evidence="2 3">
    <name type="scientific">Siccibacter turicensis</name>
    <dbReference type="NCBI Taxonomy" id="357233"/>
    <lineage>
        <taxon>Bacteria</taxon>
        <taxon>Pseudomonadati</taxon>
        <taxon>Pseudomonadota</taxon>
        <taxon>Gammaproteobacteria</taxon>
        <taxon>Enterobacterales</taxon>
        <taxon>Enterobacteriaceae</taxon>
        <taxon>Siccibacter</taxon>
    </lineage>
</organism>
<dbReference type="NCBIfam" id="TIGR01868">
    <property type="entry name" value="casD_Cas5e"/>
    <property type="match status" value="1"/>
</dbReference>
<keyword evidence="3" id="KW-1185">Reference proteome</keyword>
<dbReference type="AlphaFoldDB" id="A0A2P8VP21"/>
<dbReference type="OrthoDB" id="5704083at2"/>
<evidence type="ECO:0000313" key="3">
    <source>
        <dbReference type="Proteomes" id="UP000240212"/>
    </source>
</evidence>
<accession>A0A2P8VP21</accession>
<dbReference type="GO" id="GO:0051607">
    <property type="term" value="P:defense response to virus"/>
    <property type="evidence" value="ECO:0007669"/>
    <property type="project" value="UniProtKB-KW"/>
</dbReference>
<dbReference type="GO" id="GO:0003723">
    <property type="term" value="F:RNA binding"/>
    <property type="evidence" value="ECO:0007669"/>
    <property type="project" value="InterPro"/>
</dbReference>
<dbReference type="NCBIfam" id="TIGR02593">
    <property type="entry name" value="CRISPR_cas5"/>
    <property type="match status" value="1"/>
</dbReference>
<dbReference type="Proteomes" id="UP000240212">
    <property type="component" value="Unassembled WGS sequence"/>
</dbReference>
<dbReference type="InterPro" id="IPR021124">
    <property type="entry name" value="CRISPR-assoc_prot_Cas5"/>
</dbReference>
<evidence type="ECO:0000256" key="1">
    <source>
        <dbReference type="ARBA" id="ARBA00023118"/>
    </source>
</evidence>
<protein>
    <submittedName>
        <fullName evidence="2">Type I-E CRISPR-associated protein Cas5/CasD</fullName>
    </submittedName>
</protein>
<keyword evidence="1" id="KW-0051">Antiviral defense</keyword>